<keyword evidence="2" id="KW-1185">Reference proteome</keyword>
<protein>
    <submittedName>
        <fullName evidence="1">Uncharacterized protein</fullName>
    </submittedName>
</protein>
<dbReference type="EMBL" id="ML211194">
    <property type="protein sequence ID" value="TFK86558.1"/>
    <property type="molecule type" value="Genomic_DNA"/>
</dbReference>
<organism evidence="1 2">
    <name type="scientific">Polyporus arcularius HHB13444</name>
    <dbReference type="NCBI Taxonomy" id="1314778"/>
    <lineage>
        <taxon>Eukaryota</taxon>
        <taxon>Fungi</taxon>
        <taxon>Dikarya</taxon>
        <taxon>Basidiomycota</taxon>
        <taxon>Agaricomycotina</taxon>
        <taxon>Agaricomycetes</taxon>
        <taxon>Polyporales</taxon>
        <taxon>Polyporaceae</taxon>
        <taxon>Polyporus</taxon>
    </lineage>
</organism>
<reference evidence="1 2" key="1">
    <citation type="journal article" date="2019" name="Nat. Ecol. Evol.">
        <title>Megaphylogeny resolves global patterns of mushroom evolution.</title>
        <authorList>
            <person name="Varga T."/>
            <person name="Krizsan K."/>
            <person name="Foldi C."/>
            <person name="Dima B."/>
            <person name="Sanchez-Garcia M."/>
            <person name="Sanchez-Ramirez S."/>
            <person name="Szollosi G.J."/>
            <person name="Szarkandi J.G."/>
            <person name="Papp V."/>
            <person name="Albert L."/>
            <person name="Andreopoulos W."/>
            <person name="Angelini C."/>
            <person name="Antonin V."/>
            <person name="Barry K.W."/>
            <person name="Bougher N.L."/>
            <person name="Buchanan P."/>
            <person name="Buyck B."/>
            <person name="Bense V."/>
            <person name="Catcheside P."/>
            <person name="Chovatia M."/>
            <person name="Cooper J."/>
            <person name="Damon W."/>
            <person name="Desjardin D."/>
            <person name="Finy P."/>
            <person name="Geml J."/>
            <person name="Haridas S."/>
            <person name="Hughes K."/>
            <person name="Justo A."/>
            <person name="Karasinski D."/>
            <person name="Kautmanova I."/>
            <person name="Kiss B."/>
            <person name="Kocsube S."/>
            <person name="Kotiranta H."/>
            <person name="LaButti K.M."/>
            <person name="Lechner B.E."/>
            <person name="Liimatainen K."/>
            <person name="Lipzen A."/>
            <person name="Lukacs Z."/>
            <person name="Mihaltcheva S."/>
            <person name="Morgado L.N."/>
            <person name="Niskanen T."/>
            <person name="Noordeloos M.E."/>
            <person name="Ohm R.A."/>
            <person name="Ortiz-Santana B."/>
            <person name="Ovrebo C."/>
            <person name="Racz N."/>
            <person name="Riley R."/>
            <person name="Savchenko A."/>
            <person name="Shiryaev A."/>
            <person name="Soop K."/>
            <person name="Spirin V."/>
            <person name="Szebenyi C."/>
            <person name="Tomsovsky M."/>
            <person name="Tulloss R.E."/>
            <person name="Uehling J."/>
            <person name="Grigoriev I.V."/>
            <person name="Vagvolgyi C."/>
            <person name="Papp T."/>
            <person name="Martin F.M."/>
            <person name="Miettinen O."/>
            <person name="Hibbett D.S."/>
            <person name="Nagy L.G."/>
        </authorList>
    </citation>
    <scope>NUCLEOTIDE SEQUENCE [LARGE SCALE GENOMIC DNA]</scope>
    <source>
        <strain evidence="1 2">HHB13444</strain>
    </source>
</reference>
<evidence type="ECO:0000313" key="1">
    <source>
        <dbReference type="EMBL" id="TFK86558.1"/>
    </source>
</evidence>
<dbReference type="InParanoid" id="A0A5C3PD94"/>
<gene>
    <name evidence="1" type="ORF">K466DRAFT_148126</name>
</gene>
<evidence type="ECO:0000313" key="2">
    <source>
        <dbReference type="Proteomes" id="UP000308197"/>
    </source>
</evidence>
<name>A0A5C3PD94_9APHY</name>
<sequence length="142" mass="16470">MTASIQVHRLDVCCRSIPGLVPQQKPNHHRFDPSLLSIPPPPIPEELQDRGKILYGCKITDADIGRYLEEERITNVLEDADSRKRLKFALIRSVDAKLDMSFMTQYHKALPWLPKHGPVEDMVYWGYALASYGISYYRPRMW</sequence>
<accession>A0A5C3PD94</accession>
<dbReference type="Proteomes" id="UP000308197">
    <property type="component" value="Unassembled WGS sequence"/>
</dbReference>
<dbReference type="AlphaFoldDB" id="A0A5C3PD94"/>
<proteinExistence type="predicted"/>